<reference evidence="3" key="1">
    <citation type="submission" date="2023-07" db="EMBL/GenBank/DDBJ databases">
        <title>A chromosome-level genome assembly of Lolium multiflorum.</title>
        <authorList>
            <person name="Chen Y."/>
            <person name="Copetti D."/>
            <person name="Kolliker R."/>
            <person name="Studer B."/>
        </authorList>
    </citation>
    <scope>NUCLEOTIDE SEQUENCE</scope>
    <source>
        <strain evidence="3">02402/16</strain>
        <tissue evidence="3">Leaf</tissue>
    </source>
</reference>
<dbReference type="InterPro" id="IPR001810">
    <property type="entry name" value="F-box_dom"/>
</dbReference>
<protein>
    <recommendedName>
        <fullName evidence="2">F-box domain-containing protein</fullName>
    </recommendedName>
</protein>
<dbReference type="SMART" id="SM00256">
    <property type="entry name" value="FBOX"/>
    <property type="match status" value="1"/>
</dbReference>
<evidence type="ECO:0000313" key="3">
    <source>
        <dbReference type="EMBL" id="KAK1665497.1"/>
    </source>
</evidence>
<feature type="region of interest" description="Disordered" evidence="1">
    <location>
        <begin position="1"/>
        <end position="21"/>
    </location>
</feature>
<feature type="domain" description="F-box" evidence="2">
    <location>
        <begin position="26"/>
        <end position="67"/>
    </location>
</feature>
<proteinExistence type="predicted"/>
<accession>A0AAD8WK23</accession>
<sequence>MAGGRQRSRRRRRGRNQAPATGIGSLSDDILLEIFVRLPSLPTLVRAALTCRAWRNAVASSPSFRHRFRALRPAPFLGFFTNNHASLPVFNPVYGRDRDILAAVRGGDFFLTSLLEPDVALAPLSWHANCCHDGYLVL</sequence>
<dbReference type="InterPro" id="IPR036047">
    <property type="entry name" value="F-box-like_dom_sf"/>
</dbReference>
<gene>
    <name evidence="3" type="ORF">QYE76_053656</name>
</gene>
<dbReference type="SUPFAM" id="SSF81383">
    <property type="entry name" value="F-box domain"/>
    <property type="match status" value="1"/>
</dbReference>
<evidence type="ECO:0000256" key="1">
    <source>
        <dbReference type="SAM" id="MobiDB-lite"/>
    </source>
</evidence>
<dbReference type="Gene3D" id="1.20.1280.50">
    <property type="match status" value="1"/>
</dbReference>
<dbReference type="PANTHER" id="PTHR33207">
    <property type="entry name" value="F-BOX DOMAIN CONTAINING PROTEIN-RELATED"/>
    <property type="match status" value="1"/>
</dbReference>
<comment type="caution">
    <text evidence="3">The sequence shown here is derived from an EMBL/GenBank/DDBJ whole genome shotgun (WGS) entry which is preliminary data.</text>
</comment>
<evidence type="ECO:0000259" key="2">
    <source>
        <dbReference type="SMART" id="SM00256"/>
    </source>
</evidence>
<feature type="compositionally biased region" description="Basic residues" evidence="1">
    <location>
        <begin position="1"/>
        <end position="15"/>
    </location>
</feature>
<keyword evidence="4" id="KW-1185">Reference proteome</keyword>
<dbReference type="AlphaFoldDB" id="A0AAD8WK23"/>
<dbReference type="Pfam" id="PF12937">
    <property type="entry name" value="F-box-like"/>
    <property type="match status" value="1"/>
</dbReference>
<dbReference type="EMBL" id="JAUUTY010000003">
    <property type="protein sequence ID" value="KAK1665497.1"/>
    <property type="molecule type" value="Genomic_DNA"/>
</dbReference>
<evidence type="ECO:0000313" key="4">
    <source>
        <dbReference type="Proteomes" id="UP001231189"/>
    </source>
</evidence>
<dbReference type="Proteomes" id="UP001231189">
    <property type="component" value="Unassembled WGS sequence"/>
</dbReference>
<name>A0AAD8WK23_LOLMU</name>
<organism evidence="3 4">
    <name type="scientific">Lolium multiflorum</name>
    <name type="common">Italian ryegrass</name>
    <name type="synonym">Lolium perenne subsp. multiflorum</name>
    <dbReference type="NCBI Taxonomy" id="4521"/>
    <lineage>
        <taxon>Eukaryota</taxon>
        <taxon>Viridiplantae</taxon>
        <taxon>Streptophyta</taxon>
        <taxon>Embryophyta</taxon>
        <taxon>Tracheophyta</taxon>
        <taxon>Spermatophyta</taxon>
        <taxon>Magnoliopsida</taxon>
        <taxon>Liliopsida</taxon>
        <taxon>Poales</taxon>
        <taxon>Poaceae</taxon>
        <taxon>BOP clade</taxon>
        <taxon>Pooideae</taxon>
        <taxon>Poodae</taxon>
        <taxon>Poeae</taxon>
        <taxon>Poeae Chloroplast Group 2 (Poeae type)</taxon>
        <taxon>Loliodinae</taxon>
        <taxon>Loliinae</taxon>
        <taxon>Lolium</taxon>
    </lineage>
</organism>